<dbReference type="EMBL" id="JZXN01000017">
    <property type="protein sequence ID" value="KKB26802.1"/>
    <property type="molecule type" value="Genomic_DNA"/>
</dbReference>
<keyword evidence="9" id="KW-1185">Reference proteome</keyword>
<evidence type="ECO:0000313" key="8">
    <source>
        <dbReference type="EMBL" id="KKB26802.1"/>
    </source>
</evidence>
<dbReference type="OrthoDB" id="45037at2"/>
<dbReference type="InterPro" id="IPR001851">
    <property type="entry name" value="ABC_transp_permease"/>
</dbReference>
<name>A0A0F5H1T6_9BACT</name>
<feature type="transmembrane region" description="Helical" evidence="7">
    <location>
        <begin position="134"/>
        <end position="157"/>
    </location>
</feature>
<feature type="transmembrane region" description="Helical" evidence="7">
    <location>
        <begin position="360"/>
        <end position="378"/>
    </location>
</feature>
<feature type="transmembrane region" description="Helical" evidence="7">
    <location>
        <begin position="106"/>
        <end position="128"/>
    </location>
</feature>
<reference evidence="8 9" key="1">
    <citation type="submission" date="2015-03" db="EMBL/GenBank/DDBJ databases">
        <title>Genome sequence of Mycoplasma meleagridis strain ATCC 25294.</title>
        <authorList>
            <person name="Yacoub E."/>
            <person name="Blanchard A."/>
            <person name="Sirand-Pugnet P."/>
            <person name="Mardassi B.B.A."/>
        </authorList>
    </citation>
    <scope>NUCLEOTIDE SEQUENCE [LARGE SCALE GENOMIC DNA]</scope>
    <source>
        <strain evidence="8 9">ATCC 25294</strain>
    </source>
</reference>
<keyword evidence="5 7" id="KW-0472">Membrane</keyword>
<keyword evidence="3 7" id="KW-0812">Transmembrane</keyword>
<evidence type="ECO:0000256" key="4">
    <source>
        <dbReference type="ARBA" id="ARBA00022989"/>
    </source>
</evidence>
<dbReference type="GO" id="GO:0005886">
    <property type="term" value="C:plasma membrane"/>
    <property type="evidence" value="ECO:0007669"/>
    <property type="project" value="UniProtKB-SubCell"/>
</dbReference>
<dbReference type="RefSeq" id="WP_046097134.1">
    <property type="nucleotide sequence ID" value="NZ_JZXN01000017.1"/>
</dbReference>
<comment type="caution">
    <text evidence="8">The sequence shown here is derived from an EMBL/GenBank/DDBJ whole genome shotgun (WGS) entry which is preliminary data.</text>
</comment>
<feature type="coiled-coil region" evidence="6">
    <location>
        <begin position="698"/>
        <end position="754"/>
    </location>
</feature>
<sequence>MNTKYASFKEQYKNFSQKLSTYVRLDKTKSTARKVINSLWAALFGLLIALIFIGISSKNNPFLFFAQIEKAFINQTNTAKFLTYFVIFGFSGLASAVGFKSGLFNIGISGQMMISSTLMYSLFIGLNVHDITPALLVVGLLLSIIGAAIMGAIAGLLKAYLNVHEVISTILMNWIVAKLNGFLFVFQNSPFGDKAAGEFFDNLGGSGIKAGTFRIVGGTNQMQLIFSISFIVIFVVLSIVLFLVYKSTTMGYKLKMLGLSKSNGEYIGINEKLTTVYVMIFSAALAGLAGFFYYVFDQNLYGAKDTAPIAIGFESIAIALLALNSSIGVIIVSFFYGILYTIRTSLQAAPLYIKPDEIPIITSIVLYFAAIAQMFMNFKPINFSFISSVKLGSRKYWVLRKIYLAKKKHLKLTTKYSKLKALIEQNIKLANWEKMINKYREDKVKYFYLLLEQESKINYYQNKLKLVERLQQHKANLYFDNLTIKNAIKHLKDPKTLTAKSNPFATEELIKMQEELDSINQKLTLKENLTRSFEEKLNAKYNELKTSLRNRMKKLNKLAALENSENSSINFGQIDRQIEEINSKIQALLEINPYIDTTNEFFNEEIASLHIQLNDEEIDKDSKEYSNLQKLLNKKFIKAQKEANKILDEKLISLREQRKLKIDNYDVITFEYIAEQKEIVSEQLTELNSKVLLIDPNSKFANAELINLSLELENIEINYEKLEELKNNISQLIKETYEAKSEEINLQIKELNDKILANKQLFAEYRKNYKEVELAKIQQIYLIESESNKSQRITSFDIKQFNRMKESRKEQIKVLNKAYKKQQNALLAMNRKDSTNDEVLKIFDDYSNYKKLHIQNLNSLNSNYKKTIRMNYQSEITSIKYEYRTAVNENNKFVIDNYILELISKNAKSKEVR</sequence>
<feature type="transmembrane region" description="Helical" evidence="7">
    <location>
        <begin position="35"/>
        <end position="55"/>
    </location>
</feature>
<dbReference type="PATRIC" id="fig|1264554.4.peg.218"/>
<dbReference type="Pfam" id="PF02653">
    <property type="entry name" value="BPD_transp_2"/>
    <property type="match status" value="1"/>
</dbReference>
<comment type="subcellular location">
    <subcellularLocation>
        <location evidence="1">Cell membrane</location>
        <topology evidence="1">Multi-pass membrane protein</topology>
    </subcellularLocation>
</comment>
<evidence type="ECO:0000256" key="5">
    <source>
        <dbReference type="ARBA" id="ARBA00023136"/>
    </source>
</evidence>
<evidence type="ECO:0000256" key="1">
    <source>
        <dbReference type="ARBA" id="ARBA00004651"/>
    </source>
</evidence>
<evidence type="ECO:0000313" key="9">
    <source>
        <dbReference type="Proteomes" id="UP000033750"/>
    </source>
</evidence>
<dbReference type="CDD" id="cd06580">
    <property type="entry name" value="TM_PBP1_transp_TpRbsC_like"/>
    <property type="match status" value="1"/>
</dbReference>
<dbReference type="STRING" id="29561.MM26B8_03820"/>
<organism evidence="8 9">
    <name type="scientific">Mycoplasmopsis meleagridis ATCC 25294</name>
    <dbReference type="NCBI Taxonomy" id="1264554"/>
    <lineage>
        <taxon>Bacteria</taxon>
        <taxon>Bacillati</taxon>
        <taxon>Mycoplasmatota</taxon>
        <taxon>Mycoplasmoidales</taxon>
        <taxon>Metamycoplasmataceae</taxon>
        <taxon>Mycoplasmopsis</taxon>
    </lineage>
</organism>
<keyword evidence="2" id="KW-1003">Cell membrane</keyword>
<feature type="transmembrane region" description="Helical" evidence="7">
    <location>
        <begin position="166"/>
        <end position="186"/>
    </location>
</feature>
<feature type="transmembrane region" description="Helical" evidence="7">
    <location>
        <begin position="81"/>
        <end position="99"/>
    </location>
</feature>
<feature type="coiled-coil region" evidence="6">
    <location>
        <begin position="509"/>
        <end position="558"/>
    </location>
</feature>
<proteinExistence type="predicted"/>
<dbReference type="PANTHER" id="PTHR47089:SF1">
    <property type="entry name" value="GUANOSINE ABC TRANSPORTER PERMEASE PROTEIN NUPP"/>
    <property type="match status" value="1"/>
</dbReference>
<feature type="coiled-coil region" evidence="6">
    <location>
        <begin position="805"/>
        <end position="832"/>
    </location>
</feature>
<feature type="transmembrane region" description="Helical" evidence="7">
    <location>
        <begin position="276"/>
        <end position="296"/>
    </location>
</feature>
<dbReference type="AlphaFoldDB" id="A0A0F5H1T6"/>
<dbReference type="Proteomes" id="UP000033750">
    <property type="component" value="Unassembled WGS sequence"/>
</dbReference>
<keyword evidence="6" id="KW-0175">Coiled coil</keyword>
<dbReference type="GO" id="GO:0022857">
    <property type="term" value="F:transmembrane transporter activity"/>
    <property type="evidence" value="ECO:0007669"/>
    <property type="project" value="InterPro"/>
</dbReference>
<protein>
    <submittedName>
        <fullName evidence="8">Uncharacterized protein</fullName>
    </submittedName>
</protein>
<feature type="transmembrane region" description="Helical" evidence="7">
    <location>
        <begin position="224"/>
        <end position="245"/>
    </location>
</feature>
<evidence type="ECO:0000256" key="3">
    <source>
        <dbReference type="ARBA" id="ARBA00022692"/>
    </source>
</evidence>
<evidence type="ECO:0000256" key="6">
    <source>
        <dbReference type="SAM" id="Coils"/>
    </source>
</evidence>
<evidence type="ECO:0000256" key="7">
    <source>
        <dbReference type="SAM" id="Phobius"/>
    </source>
</evidence>
<gene>
    <name evidence="8" type="ORF">MMELEA_01930</name>
</gene>
<keyword evidence="4 7" id="KW-1133">Transmembrane helix</keyword>
<dbReference type="PANTHER" id="PTHR47089">
    <property type="entry name" value="ABC TRANSPORTER, PERMEASE PROTEIN"/>
    <property type="match status" value="1"/>
</dbReference>
<feature type="transmembrane region" description="Helical" evidence="7">
    <location>
        <begin position="316"/>
        <end position="339"/>
    </location>
</feature>
<evidence type="ECO:0000256" key="2">
    <source>
        <dbReference type="ARBA" id="ARBA00022475"/>
    </source>
</evidence>
<accession>A0A0F5H1T6</accession>